<accession>A0A158JLS3</accession>
<protein>
    <submittedName>
        <fullName evidence="1">Uncharacterized protein</fullName>
    </submittedName>
</protein>
<reference evidence="1" key="1">
    <citation type="submission" date="2016-01" db="EMBL/GenBank/DDBJ databases">
        <authorList>
            <person name="Peeters C."/>
        </authorList>
    </citation>
    <scope>NUCLEOTIDE SEQUENCE [LARGE SCALE GENOMIC DNA]</scope>
    <source>
        <strain evidence="1">LMG 22937</strain>
    </source>
</reference>
<proteinExistence type="predicted"/>
<evidence type="ECO:0000313" key="2">
    <source>
        <dbReference type="Proteomes" id="UP000054925"/>
    </source>
</evidence>
<organism evidence="1 2">
    <name type="scientific">Caballeronia terrestris</name>
    <dbReference type="NCBI Taxonomy" id="1226301"/>
    <lineage>
        <taxon>Bacteria</taxon>
        <taxon>Pseudomonadati</taxon>
        <taxon>Pseudomonadota</taxon>
        <taxon>Betaproteobacteria</taxon>
        <taxon>Burkholderiales</taxon>
        <taxon>Burkholderiaceae</taxon>
        <taxon>Caballeronia</taxon>
    </lineage>
</organism>
<gene>
    <name evidence="1" type="ORF">AWB67_03999</name>
</gene>
<sequence>MALSVEKLRVLAFPQRIAGAQFDLNVLLLPTQRLLNLLAPFPSALDPGTTIELPKFIAGTLELEVDVIRGLASYPFSDATVLAADGASIESFATGASFPANLPVLYEGLASQFKLVNKNSVRNTEGAPVPSGDANAIRKYLPQSYRQAFNFTNPRTQFAKTDDSYHCAIRGTKRDPAFPPPVNDVTWGRVIAFCLRQPLLAERIGLLHRIELDLPDVNYFADGGWVSCRLASTLADFDIVDAATELRSYAARIPPIATPRPLFAAVQFPVVAGPAQPGGDFDTLKIEASDYDDGFAKVVHVTQPVSSNLLSEAPDGIHVQKDIGVRLAWDDEQILIWQNRQMLADPATPAKRIDAPLGAYSYRVDVREAGGANWRSLVRIRSKASLVLAGATIAGAETLLETGVQVFPSKVNADIDTALWLPAYFTQWYGASLVLPDDKAAQLDASGALSDPGAYGDANIQPSPGQSGGLYEPILPDDCELKYGHAYDFRVRLADLTGGGPREDDEALNDAPATSASLVFRRYVAPKQLTVTPSTPQPGTSAGSVQFYTGDAFTIARPRLGYPALLFTELDTGDAFQHLLDDRDALHANKPPGQTINEYRGVGYFDPDVDRVLVLVDVKTLQLDNEASASQREPFIPLYATLRDFPEEPADPFDLALQYRNANVIDFGNEIDLGDLGLSKQDIDRMDALVLPTSRDIRITVYPVCSDKAALPEYFGFGKTRVGDETFRVGEPTQFYVREDAADELAFFANGLESRELQGIYLKPDPPQVNNRETLVAATVEGSEASQSTLIGRLAAQMRVDFKGLTLIGQPGERVQFGCSHRIRHTLAPDNSSLTFATRDELIDHWLCVLSFDVARDWTWDGMAHEGIEIACTRLFTGEAATRTNSIAGYVTLSGTASRTATTNPDRSHTRIVFVDAVEPKKDRSNPATAAQRFPNTIDVSYTLTPRFSASVNAEAAKREAQTRDVRLPVTVIPAQVPTVVGAGYALSPYQRDHDYAQTAVRERYLWLEFDAPIDDPNDGLFARVLAYAPDPLLSFPNPDQVLVRQDDPPLAIDPELIRVITHGQSDDNAGIDAMQPMLAETADPSAQAVKITPTHYLLPLPPGLHAESPELSGFFTYELRVGHTGRIWCTAQGRFGHPTRLSGVQHPAPPLKVLLERTPGGVTVTAPYSVAVFGGRNVTSRPPKTEIWCMLYAQVTQADATSKRNILLAEARLDLVQQKTPGVRAFLAERPGMPIRTFNSLAANLDAPATGTFTWTETEIRQLLDAFRLLPDASLSVLAVEMMPRYDQFIAQGEPPDTSVRPLSRELGQYRILRTSVLVAAPGVCCENC</sequence>
<evidence type="ECO:0000313" key="1">
    <source>
        <dbReference type="EMBL" id="SAL69826.1"/>
    </source>
</evidence>
<dbReference type="OrthoDB" id="9148571at2"/>
<comment type="caution">
    <text evidence="1">The sequence shown here is derived from an EMBL/GenBank/DDBJ whole genome shotgun (WGS) entry which is preliminary data.</text>
</comment>
<dbReference type="RefSeq" id="WP_087657926.1">
    <property type="nucleotide sequence ID" value="NZ_FCOL02000023.1"/>
</dbReference>
<dbReference type="Proteomes" id="UP000054925">
    <property type="component" value="Unassembled WGS sequence"/>
</dbReference>
<dbReference type="EMBL" id="FCOL02000023">
    <property type="protein sequence ID" value="SAL69826.1"/>
    <property type="molecule type" value="Genomic_DNA"/>
</dbReference>
<keyword evidence="2" id="KW-1185">Reference proteome</keyword>
<name>A0A158JLS3_9BURK</name>